<name>A0A941BKT8_9BURK</name>
<dbReference type="RefSeq" id="WP_210802930.1">
    <property type="nucleotide sequence ID" value="NZ_JAGQDE010000013.1"/>
</dbReference>
<evidence type="ECO:0000313" key="4">
    <source>
        <dbReference type="Proteomes" id="UP000678374"/>
    </source>
</evidence>
<protein>
    <submittedName>
        <fullName evidence="3">Molybdopterin-dependent oxidoreductase</fullName>
    </submittedName>
</protein>
<evidence type="ECO:0000313" key="3">
    <source>
        <dbReference type="EMBL" id="MBQ0960253.1"/>
    </source>
</evidence>
<evidence type="ECO:0000256" key="1">
    <source>
        <dbReference type="SAM" id="MobiDB-lite"/>
    </source>
</evidence>
<feature type="region of interest" description="Disordered" evidence="1">
    <location>
        <begin position="25"/>
        <end position="53"/>
    </location>
</feature>
<organism evidence="3 4">
    <name type="scientific">Ideonella aquatica</name>
    <dbReference type="NCBI Taxonomy" id="2824119"/>
    <lineage>
        <taxon>Bacteria</taxon>
        <taxon>Pseudomonadati</taxon>
        <taxon>Pseudomonadota</taxon>
        <taxon>Betaproteobacteria</taxon>
        <taxon>Burkholderiales</taxon>
        <taxon>Sphaerotilaceae</taxon>
        <taxon>Ideonella</taxon>
    </lineage>
</organism>
<sequence>MNLLKRAFLLGAVAAVLPAAQAAPVKRAAPARKAPPRRPTAPARAPAPPPLRSPVLLTISGAIKKSNRGPLDKALDQMAAKHGLAWEQAYTFDAAALANLPAETIQPTLEYDAKAHTLSGPPLEMVLATLGITPGQPGVMLALRAVDGYRMELSLADVRAWKMILATRIDGQSLAIGGLGPLWAVYDADRLPGIQDLPLAERFQRCPWGLYHIEVIQT</sequence>
<comment type="caution">
    <text evidence="3">The sequence shown here is derived from an EMBL/GenBank/DDBJ whole genome shotgun (WGS) entry which is preliminary data.</text>
</comment>
<reference evidence="3" key="1">
    <citation type="submission" date="2021-04" db="EMBL/GenBank/DDBJ databases">
        <title>The genome sequence of Ideonella sp. 4Y11.</title>
        <authorList>
            <person name="Liu Y."/>
        </authorList>
    </citation>
    <scope>NUCLEOTIDE SEQUENCE</scope>
    <source>
        <strain evidence="3">4Y11</strain>
    </source>
</reference>
<dbReference type="EMBL" id="JAGQDE010000013">
    <property type="protein sequence ID" value="MBQ0960253.1"/>
    <property type="molecule type" value="Genomic_DNA"/>
</dbReference>
<dbReference type="InterPro" id="IPR036374">
    <property type="entry name" value="OxRdtase_Mopterin-bd_sf"/>
</dbReference>
<evidence type="ECO:0000256" key="2">
    <source>
        <dbReference type="SAM" id="SignalP"/>
    </source>
</evidence>
<proteinExistence type="predicted"/>
<feature type="signal peptide" evidence="2">
    <location>
        <begin position="1"/>
        <end position="22"/>
    </location>
</feature>
<dbReference type="AlphaFoldDB" id="A0A941BKT8"/>
<gene>
    <name evidence="3" type="ORF">KAK06_14960</name>
</gene>
<keyword evidence="2" id="KW-0732">Signal</keyword>
<keyword evidence="4" id="KW-1185">Reference proteome</keyword>
<dbReference type="Proteomes" id="UP000678374">
    <property type="component" value="Unassembled WGS sequence"/>
</dbReference>
<feature type="chain" id="PRO_5036852308" evidence="2">
    <location>
        <begin position="23"/>
        <end position="218"/>
    </location>
</feature>
<dbReference type="SUPFAM" id="SSF56524">
    <property type="entry name" value="Oxidoreductase molybdopterin-binding domain"/>
    <property type="match status" value="1"/>
</dbReference>
<accession>A0A941BKT8</accession>